<evidence type="ECO:0000313" key="1">
    <source>
        <dbReference type="EMBL" id="RID74876.1"/>
    </source>
</evidence>
<gene>
    <name evidence="1" type="ORF">BRARA_B01952</name>
</gene>
<proteinExistence type="predicted"/>
<name>A0A398AHW8_BRACM</name>
<accession>A0A398AHW8</accession>
<dbReference type="Proteomes" id="UP000264353">
    <property type="component" value="Chromosome A2"/>
</dbReference>
<dbReference type="EMBL" id="CM010629">
    <property type="protein sequence ID" value="RID74876.1"/>
    <property type="molecule type" value="Genomic_DNA"/>
</dbReference>
<dbReference type="AlphaFoldDB" id="A0A398AHW8"/>
<protein>
    <submittedName>
        <fullName evidence="1">Uncharacterized protein</fullName>
    </submittedName>
</protein>
<sequence length="113" mass="12699">MHFQTAVLALKPLPNPICHTLSPFFILPFASRYCNSYHSEDEDVFPYRCNVDLDASTSSLSSFRCFSTPSIIALPPACIQKCSKAFLKLGVYTSFCIPHFLLMNETMYLSCSV</sequence>
<organism evidence="1 2">
    <name type="scientific">Brassica campestris</name>
    <name type="common">Field mustard</name>
    <dbReference type="NCBI Taxonomy" id="3711"/>
    <lineage>
        <taxon>Eukaryota</taxon>
        <taxon>Viridiplantae</taxon>
        <taxon>Streptophyta</taxon>
        <taxon>Embryophyta</taxon>
        <taxon>Tracheophyta</taxon>
        <taxon>Spermatophyta</taxon>
        <taxon>Magnoliopsida</taxon>
        <taxon>eudicotyledons</taxon>
        <taxon>Gunneridae</taxon>
        <taxon>Pentapetalae</taxon>
        <taxon>rosids</taxon>
        <taxon>malvids</taxon>
        <taxon>Brassicales</taxon>
        <taxon>Brassicaceae</taxon>
        <taxon>Brassiceae</taxon>
        <taxon>Brassica</taxon>
    </lineage>
</organism>
<reference evidence="1 2" key="1">
    <citation type="submission" date="2018-06" db="EMBL/GenBank/DDBJ databases">
        <title>WGS assembly of Brassica rapa FPsc.</title>
        <authorList>
            <person name="Bowman J."/>
            <person name="Kohchi T."/>
            <person name="Yamato K."/>
            <person name="Jenkins J."/>
            <person name="Shu S."/>
            <person name="Ishizaki K."/>
            <person name="Yamaoka S."/>
            <person name="Nishihama R."/>
            <person name="Nakamura Y."/>
            <person name="Berger F."/>
            <person name="Adam C."/>
            <person name="Aki S."/>
            <person name="Althoff F."/>
            <person name="Araki T."/>
            <person name="Arteaga-Vazquez M."/>
            <person name="Balasubrmanian S."/>
            <person name="Bauer D."/>
            <person name="Boehm C."/>
            <person name="Briginshaw L."/>
            <person name="Caballero-Perez J."/>
            <person name="Catarino B."/>
            <person name="Chen F."/>
            <person name="Chiyoda S."/>
            <person name="Chovatia M."/>
            <person name="Davies K."/>
            <person name="Delmans M."/>
            <person name="Demura T."/>
            <person name="Dierschke T."/>
            <person name="Dolan L."/>
            <person name="Dorantes-Acosta A."/>
            <person name="Eklund D."/>
            <person name="Florent S."/>
            <person name="Flores-Sandoval E."/>
            <person name="Fujiyama A."/>
            <person name="Fukuzawa H."/>
            <person name="Galik B."/>
            <person name="Grimanelli D."/>
            <person name="Grimwood J."/>
            <person name="Grossniklaus U."/>
            <person name="Hamada T."/>
            <person name="Haseloff J."/>
            <person name="Hetherington A."/>
            <person name="Higo A."/>
            <person name="Hirakawa Y."/>
            <person name="Hundley H."/>
            <person name="Ikeda Y."/>
            <person name="Inoue K."/>
            <person name="Inoue S."/>
            <person name="Ishida S."/>
            <person name="Jia Q."/>
            <person name="Kakita M."/>
            <person name="Kanazawa T."/>
            <person name="Kawai Y."/>
            <person name="Kawashima T."/>
            <person name="Kennedy M."/>
            <person name="Kinose K."/>
            <person name="Kinoshita T."/>
            <person name="Kohara Y."/>
            <person name="Koide E."/>
            <person name="Komatsu K."/>
            <person name="Kopischke S."/>
            <person name="Kubo M."/>
            <person name="Kyozuka J."/>
            <person name="Lagercrantz U."/>
            <person name="Lin S."/>
            <person name="Lindquist E."/>
            <person name="Lipzen A."/>
            <person name="Lu C."/>
            <person name="Luna E."/>
            <person name="Martienssen R."/>
            <person name="Minamino N."/>
            <person name="Mizutani M."/>
            <person name="Mizutani M."/>
            <person name="Mochizuki N."/>
            <person name="Monte I."/>
            <person name="Mosher R."/>
            <person name="Nagasaki H."/>
            <person name="Nakagami H."/>
            <person name="Naramoto S."/>
            <person name="Nishitani K."/>
            <person name="Ohtani M."/>
            <person name="Okamoto T."/>
            <person name="Okumura M."/>
            <person name="Phillips J."/>
            <person name="Pollak B."/>
            <person name="Reinders A."/>
            <person name="Roevekamp M."/>
            <person name="Sano R."/>
            <person name="Sawa S."/>
            <person name="Schmid M."/>
            <person name="Shirakawa M."/>
            <person name="Solano R."/>
            <person name="Spunde A."/>
            <person name="Suetsugu N."/>
            <person name="Sugano S."/>
            <person name="Sugiyama A."/>
            <person name="Sun R."/>
            <person name="Suzuki Y."/>
            <person name="Takenaka M."/>
            <person name="Takezawa D."/>
            <person name="Tomogane H."/>
            <person name="Tsuzuki M."/>
            <person name="Ueda T."/>
            <person name="Umeda M."/>
            <person name="Ward J."/>
            <person name="Watanabe Y."/>
            <person name="Yazaki K."/>
            <person name="Yokoyama R."/>
            <person name="Yoshitake Y."/>
            <person name="Yotsui I."/>
            <person name="Zachgo S."/>
            <person name="Schmutz J."/>
        </authorList>
    </citation>
    <scope>NUCLEOTIDE SEQUENCE [LARGE SCALE GENOMIC DNA]</scope>
    <source>
        <strain evidence="2">cv. B-3</strain>
    </source>
</reference>
<evidence type="ECO:0000313" key="2">
    <source>
        <dbReference type="Proteomes" id="UP000264353"/>
    </source>
</evidence>